<dbReference type="HOGENOM" id="CLU_092842_1_0_9"/>
<proteinExistence type="predicted"/>
<dbReference type="PANTHER" id="PTHR39166">
    <property type="entry name" value="BLL1166 PROTEIN"/>
    <property type="match status" value="1"/>
</dbReference>
<dbReference type="PANTHER" id="PTHR39166:SF1">
    <property type="entry name" value="BLL1166 PROTEIN"/>
    <property type="match status" value="1"/>
</dbReference>
<dbReference type="InterPro" id="IPR009267">
    <property type="entry name" value="NTP_transf_6"/>
</dbReference>
<name>A0A075LNK3_9BACI</name>
<reference evidence="1 2" key="1">
    <citation type="submission" date="2014-07" db="EMBL/GenBank/DDBJ databases">
        <title>Complete genome sequence of a moderately halophilic bacterium Terribacillus aidingensis MP602, isolated from Cryptomeria fortunei in Tianmu mountain in China.</title>
        <authorList>
            <person name="Wang Y."/>
            <person name="Lu P."/>
            <person name="Zhang L."/>
        </authorList>
    </citation>
    <scope>NUCLEOTIDE SEQUENCE [LARGE SCALE GENOMIC DNA]</scope>
    <source>
        <strain evidence="1 2">MP602</strain>
    </source>
</reference>
<gene>
    <name evidence="1" type="ORF">GZ22_04665</name>
</gene>
<dbReference type="RefSeq" id="WP_051748028.1">
    <property type="nucleotide sequence ID" value="NZ_CP008876.1"/>
</dbReference>
<organism evidence="1 2">
    <name type="scientific">Terribacillus saccharophilus</name>
    <dbReference type="NCBI Taxonomy" id="361277"/>
    <lineage>
        <taxon>Bacteria</taxon>
        <taxon>Bacillati</taxon>
        <taxon>Bacillota</taxon>
        <taxon>Bacilli</taxon>
        <taxon>Bacillales</taxon>
        <taxon>Bacillaceae</taxon>
        <taxon>Terribacillus</taxon>
    </lineage>
</organism>
<accession>A0A075LNK3</accession>
<dbReference type="KEGG" id="tap:GZ22_04665"/>
<dbReference type="Proteomes" id="UP000027980">
    <property type="component" value="Chromosome"/>
</dbReference>
<dbReference type="GeneID" id="34221701"/>
<dbReference type="Pfam" id="PF06042">
    <property type="entry name" value="NTP_transf_6"/>
    <property type="match status" value="1"/>
</dbReference>
<evidence type="ECO:0000313" key="1">
    <source>
        <dbReference type="EMBL" id="AIF65993.1"/>
    </source>
</evidence>
<sequence>MLKTEEDILKAIRQDKWMMEVLSAAARLQLPDLCISAGFVRSKVWDVQHGYTRRTPLPDVDVVYFDASDIDEVTEKKYENMLLQRIPDVPWSVKNQARMHEVNKLPAFRNTEHAIACYTETATSIGVRMNGDELQLIAPYGVVDLLACRIAPTPLYARDTSYHPIYLKRVKQKNWQRLWPCVRMEDIHND</sequence>
<dbReference type="AlphaFoldDB" id="A0A075LNK3"/>
<dbReference type="EMBL" id="CP008876">
    <property type="protein sequence ID" value="AIF65993.1"/>
    <property type="molecule type" value="Genomic_DNA"/>
</dbReference>
<evidence type="ECO:0008006" key="3">
    <source>
        <dbReference type="Google" id="ProtNLM"/>
    </source>
</evidence>
<evidence type="ECO:0000313" key="2">
    <source>
        <dbReference type="Proteomes" id="UP000027980"/>
    </source>
</evidence>
<dbReference type="OrthoDB" id="1901124at2"/>
<protein>
    <recommendedName>
        <fullName evidence="3">Nucleotidyltransferase family protein</fullName>
    </recommendedName>
</protein>